<dbReference type="Gene3D" id="3.40.190.290">
    <property type="match status" value="1"/>
</dbReference>
<dbReference type="InterPro" id="IPR036388">
    <property type="entry name" value="WH-like_DNA-bd_sf"/>
</dbReference>
<dbReference type="Proteomes" id="UP000233750">
    <property type="component" value="Unassembled WGS sequence"/>
</dbReference>
<keyword evidence="7" id="KW-1185">Reference proteome</keyword>
<keyword evidence="2" id="KW-0805">Transcription regulation</keyword>
<dbReference type="GO" id="GO:0005829">
    <property type="term" value="C:cytosol"/>
    <property type="evidence" value="ECO:0007669"/>
    <property type="project" value="TreeGrafter"/>
</dbReference>
<evidence type="ECO:0000313" key="6">
    <source>
        <dbReference type="EMBL" id="PKV95356.1"/>
    </source>
</evidence>
<evidence type="ECO:0000256" key="1">
    <source>
        <dbReference type="ARBA" id="ARBA00009437"/>
    </source>
</evidence>
<dbReference type="Pfam" id="PF00126">
    <property type="entry name" value="HTH_1"/>
    <property type="match status" value="1"/>
</dbReference>
<dbReference type="PANTHER" id="PTHR30419:SF2">
    <property type="entry name" value="LYSR FAMILY TRANSCRIPTIONAL REGULATOR"/>
    <property type="match status" value="1"/>
</dbReference>
<dbReference type="InterPro" id="IPR005119">
    <property type="entry name" value="LysR_subst-bd"/>
</dbReference>
<gene>
    <name evidence="6" type="ORF">ATK30_6271</name>
</gene>
<dbReference type="PANTHER" id="PTHR30419">
    <property type="entry name" value="HTH-TYPE TRANSCRIPTIONAL REGULATOR YBHD"/>
    <property type="match status" value="1"/>
</dbReference>
<evidence type="ECO:0000313" key="7">
    <source>
        <dbReference type="Proteomes" id="UP000233750"/>
    </source>
</evidence>
<dbReference type="InterPro" id="IPR050950">
    <property type="entry name" value="HTH-type_LysR_regulators"/>
</dbReference>
<dbReference type="EMBL" id="PJMY01000003">
    <property type="protein sequence ID" value="PKV95356.1"/>
    <property type="molecule type" value="Genomic_DNA"/>
</dbReference>
<organism evidence="6 7">
    <name type="scientific">Amycolatopsis echigonensis</name>
    <dbReference type="NCBI Taxonomy" id="2576905"/>
    <lineage>
        <taxon>Bacteria</taxon>
        <taxon>Bacillati</taxon>
        <taxon>Actinomycetota</taxon>
        <taxon>Actinomycetes</taxon>
        <taxon>Pseudonocardiales</taxon>
        <taxon>Pseudonocardiaceae</taxon>
        <taxon>Amycolatopsis</taxon>
    </lineage>
</organism>
<keyword evidence="4" id="KW-0804">Transcription</keyword>
<dbReference type="AlphaFoldDB" id="A0A2N3WNA6"/>
<comment type="similarity">
    <text evidence="1">Belongs to the LysR transcriptional regulatory family.</text>
</comment>
<dbReference type="CDD" id="cd08421">
    <property type="entry name" value="PBP2_LTTR_like_1"/>
    <property type="match status" value="1"/>
</dbReference>
<dbReference type="GO" id="GO:0003677">
    <property type="term" value="F:DNA binding"/>
    <property type="evidence" value="ECO:0007669"/>
    <property type="project" value="UniProtKB-KW"/>
</dbReference>
<dbReference type="Pfam" id="PF03466">
    <property type="entry name" value="LysR_substrate"/>
    <property type="match status" value="1"/>
</dbReference>
<dbReference type="Gene3D" id="1.10.10.10">
    <property type="entry name" value="Winged helix-like DNA-binding domain superfamily/Winged helix DNA-binding domain"/>
    <property type="match status" value="1"/>
</dbReference>
<evidence type="ECO:0000259" key="5">
    <source>
        <dbReference type="PROSITE" id="PS50931"/>
    </source>
</evidence>
<evidence type="ECO:0000256" key="2">
    <source>
        <dbReference type="ARBA" id="ARBA00023015"/>
    </source>
</evidence>
<dbReference type="PROSITE" id="PS50931">
    <property type="entry name" value="HTH_LYSR"/>
    <property type="match status" value="1"/>
</dbReference>
<protein>
    <submittedName>
        <fullName evidence="6">DNA-binding transcriptional LysR family regulator</fullName>
    </submittedName>
</protein>
<name>A0A2N3WNA6_9PSEU</name>
<dbReference type="GO" id="GO:0003700">
    <property type="term" value="F:DNA-binding transcription factor activity"/>
    <property type="evidence" value="ECO:0007669"/>
    <property type="project" value="InterPro"/>
</dbReference>
<proteinExistence type="inferred from homology"/>
<evidence type="ECO:0000256" key="3">
    <source>
        <dbReference type="ARBA" id="ARBA00023125"/>
    </source>
</evidence>
<dbReference type="SUPFAM" id="SSF53850">
    <property type="entry name" value="Periplasmic binding protein-like II"/>
    <property type="match status" value="1"/>
</dbReference>
<dbReference type="InterPro" id="IPR000847">
    <property type="entry name" value="LysR_HTH_N"/>
</dbReference>
<dbReference type="InterPro" id="IPR036390">
    <property type="entry name" value="WH_DNA-bd_sf"/>
</dbReference>
<reference evidence="6 7" key="1">
    <citation type="submission" date="2017-12" db="EMBL/GenBank/DDBJ databases">
        <title>Sequencing the genomes of 1000 Actinobacteria strains.</title>
        <authorList>
            <person name="Klenk H.-P."/>
        </authorList>
    </citation>
    <scope>NUCLEOTIDE SEQUENCE [LARGE SCALE GENOMIC DNA]</scope>
    <source>
        <strain evidence="6 7">DSM 45165</strain>
    </source>
</reference>
<comment type="caution">
    <text evidence="6">The sequence shown here is derived from an EMBL/GenBank/DDBJ whole genome shotgun (WGS) entry which is preliminary data.</text>
</comment>
<feature type="domain" description="HTH lysR-type" evidence="5">
    <location>
        <begin position="14"/>
        <end position="71"/>
    </location>
</feature>
<dbReference type="SUPFAM" id="SSF46785">
    <property type="entry name" value="Winged helix' DNA-binding domain"/>
    <property type="match status" value="1"/>
</dbReference>
<keyword evidence="3 6" id="KW-0238">DNA-binding</keyword>
<evidence type="ECO:0000256" key="4">
    <source>
        <dbReference type="ARBA" id="ARBA00023163"/>
    </source>
</evidence>
<sequence length="311" mass="33786">MLRSVKGETGAMTLDPTSLKLFVQVVDHGTIAEVADREHLAAAGISRRLRDLEQMLGTELLVRTNRGITPTAAGAAFAVSARQVLDDLADLTRRMRDFSSGARGLVRLLANISAVSTFVPPLVASFAARYPGVRLQVLEQDSLAITEAVAENRADIGLFTSLPYHADIEVYPFRRDELKVLVPERHPLAARDSVGFAETLDHEHVVLRTGTHLRLQMLTAAGQAGRTLRHQIEVASYDALCRMVECGLGIGVVPAGNLVGYALTGTRTLALDEPWASRDLSLCVRRAEALPPAARLMFEHLLSDEGRALQP</sequence>
<accession>A0A2N3WNA6</accession>